<accession>A0ABD5VY05</accession>
<comment type="caution">
    <text evidence="1">The sequence shown here is derived from an EMBL/GenBank/DDBJ whole genome shotgun (WGS) entry which is preliminary data.</text>
</comment>
<dbReference type="Proteomes" id="UP001596445">
    <property type="component" value="Unassembled WGS sequence"/>
</dbReference>
<proteinExistence type="predicted"/>
<gene>
    <name evidence="1" type="ORF">ACFQQG_07125</name>
</gene>
<organism evidence="1 2">
    <name type="scientific">Halovenus salina</name>
    <dbReference type="NCBI Taxonomy" id="1510225"/>
    <lineage>
        <taxon>Archaea</taxon>
        <taxon>Methanobacteriati</taxon>
        <taxon>Methanobacteriota</taxon>
        <taxon>Stenosarchaea group</taxon>
        <taxon>Halobacteria</taxon>
        <taxon>Halobacteriales</taxon>
        <taxon>Haloarculaceae</taxon>
        <taxon>Halovenus</taxon>
    </lineage>
</organism>
<reference evidence="1 2" key="1">
    <citation type="journal article" date="2019" name="Int. J. Syst. Evol. Microbiol.">
        <title>The Global Catalogue of Microorganisms (GCM) 10K type strain sequencing project: providing services to taxonomists for standard genome sequencing and annotation.</title>
        <authorList>
            <consortium name="The Broad Institute Genomics Platform"/>
            <consortium name="The Broad Institute Genome Sequencing Center for Infectious Disease"/>
            <person name="Wu L."/>
            <person name="Ma J."/>
        </authorList>
    </citation>
    <scope>NUCLEOTIDE SEQUENCE [LARGE SCALE GENOMIC DNA]</scope>
    <source>
        <strain evidence="1 2">JCM 30072</strain>
    </source>
</reference>
<sequence>MNRTLIISAAKARQTLSSARIASTSKSGRLAMPDDDGTGKLDLNDAFVSPVFVISAGVDAGLLEMQIWGFDFADAFFSFSGGVR</sequence>
<keyword evidence="2" id="KW-1185">Reference proteome</keyword>
<evidence type="ECO:0000313" key="2">
    <source>
        <dbReference type="Proteomes" id="UP001596445"/>
    </source>
</evidence>
<name>A0ABD5VY05_9EURY</name>
<dbReference type="RefSeq" id="WP_382184790.1">
    <property type="nucleotide sequence ID" value="NZ_JBHSZI010000001.1"/>
</dbReference>
<dbReference type="AlphaFoldDB" id="A0ABD5VY05"/>
<protein>
    <submittedName>
        <fullName evidence="1">Uncharacterized protein</fullName>
    </submittedName>
</protein>
<dbReference type="EMBL" id="JBHSZI010000001">
    <property type="protein sequence ID" value="MFC7057985.1"/>
    <property type="molecule type" value="Genomic_DNA"/>
</dbReference>
<evidence type="ECO:0000313" key="1">
    <source>
        <dbReference type="EMBL" id="MFC7057985.1"/>
    </source>
</evidence>